<name>A0A077ZJ14_TRITR</name>
<reference evidence="5" key="2">
    <citation type="submission" date="2014-03" db="EMBL/GenBank/DDBJ databases">
        <title>The whipworm genome and dual-species transcriptomics of an intimate host-pathogen interaction.</title>
        <authorList>
            <person name="Foth B.J."/>
            <person name="Tsai I.J."/>
            <person name="Reid A.J."/>
            <person name="Bancroft A.J."/>
            <person name="Nichol S."/>
            <person name="Tracey A."/>
            <person name="Holroyd N."/>
            <person name="Cotton J.A."/>
            <person name="Stanley E.J."/>
            <person name="Zarowiecki M."/>
            <person name="Liu J.Z."/>
            <person name="Huckvale T."/>
            <person name="Cooper P.J."/>
            <person name="Grencis R.K."/>
            <person name="Berriman M."/>
        </authorList>
    </citation>
    <scope>NUCLEOTIDE SEQUENCE [LARGE SCALE GENOMIC DNA]</scope>
</reference>
<dbReference type="AlphaFoldDB" id="A0A077ZJ14"/>
<dbReference type="PANTHER" id="PTHR16198:SF2">
    <property type="entry name" value="INO80 COMPLEX SUBUNIT D"/>
    <property type="match status" value="1"/>
</dbReference>
<dbReference type="EMBL" id="HG806372">
    <property type="protein sequence ID" value="CDW58580.1"/>
    <property type="molecule type" value="Genomic_DNA"/>
</dbReference>
<dbReference type="STRING" id="36087.A0A077ZJ14"/>
<feature type="compositionally biased region" description="Low complexity" evidence="3">
    <location>
        <begin position="538"/>
        <end position="547"/>
    </location>
</feature>
<evidence type="ECO:0000256" key="1">
    <source>
        <dbReference type="ARBA" id="ARBA00004123"/>
    </source>
</evidence>
<dbReference type="GO" id="GO:0005634">
    <property type="term" value="C:nucleus"/>
    <property type="evidence" value="ECO:0007669"/>
    <property type="project" value="UniProtKB-SubCell"/>
</dbReference>
<feature type="compositionally biased region" description="Low complexity" evidence="3">
    <location>
        <begin position="514"/>
        <end position="529"/>
    </location>
</feature>
<sequence>MSNPQITPTGRVKSNAAANPAYVFVPVSVRAQRGQLSRPGCDAVRRFSSTDIASQKEDADASGSGRLTSTGRNFTLSVGRLPPVGFAFCKDQSSGAVSPWNVCENSSVLESGRPVKMLKSKSFCEDLSDGRSLPSSVKCFSSSPVVVAPPKYATGVISNVSSPLVRSLRMASDGRSAQGQNFPASESWRREKNGFLEPLNGCHFATDGSSIVVRSESPATPPSELRAVNNHGYCHYVGGKKPCRQRSINGYQFCIRHILMDKSAPYRACAYVKSQNGKEVRCNNAIFQSQQERYCTTHLVQMGLKEPKKRNRKPTNVRHSETVADAGIRVPYFPELDITKHDSITMFSEKERGSGGGRVLSNVLHGSGSAVRRHDVEPQRGIVDGNSLSIGNDSRLMNSHCPYSISGLPNLNGWDSNRSNAEVPAVVADSLPPTEGAFPSGRGSVMVMPDVIPESSVSRLLFRQESKSHKGTEPLSGVSSLLSPGDRLKTFTHNSDLDGSSPYVGTVQTKQGTPFSSSSPSTSSRSPLPDQAVVSAWTSTTTTTTSSQEQQLLPPPDSRQKRYIRLKPKRRTLSMCGRHRQIPSVNRMCLAFDEEEFERSDLFPLGLEPSDSEVEEDEEFVIRKCHGSSSTFAESEADTFPECSSDMLESIDLKLYLARKLLNSEVKQWQRNAEVTTVILGACRNFPDTAGGVLSEKVERWQRRKEGNESMQSFASPRRHLRCQHVRTKAEEGISSVCRNGVAAEALSTSDEATRRICGAPCLPFVNRCLQHVTENTDQHLYNVCTEPTCQRHAKNNAYKAGFHPLCATHRRNAVDDTGTKRKGETPTAAVEKTKKTCKHFLSSPSVFDIREALQSTVKEESSQDAQLSFASAVRDLGIEVSEVSEMLSSLPVYPFASLLDTDIVRADEISSAVTRESEVVDQALITTSDHNWADVEQFLLSEGYKTNFSATSSAAPNSISHQQPTEPMWSQCLSEEESCIRNYQRCAPTAVLDPSCNAYPLCDGVPYTATTNSNFDLFVGRIEASNVQPAVFGSSPEQYYIHSPQISDGGSNQGFLSHFDQ</sequence>
<evidence type="ECO:0000313" key="5">
    <source>
        <dbReference type="EMBL" id="CDW58580.1"/>
    </source>
</evidence>
<dbReference type="Pfam" id="PF13891">
    <property type="entry name" value="zf-C3HC3H_KANSL2"/>
    <property type="match status" value="1"/>
</dbReference>
<feature type="compositionally biased region" description="Low complexity" evidence="3">
    <location>
        <begin position="474"/>
        <end position="485"/>
    </location>
</feature>
<keyword evidence="2" id="KW-0539">Nucleus</keyword>
<gene>
    <name evidence="5" type="ORF">TTRE_0000690101</name>
</gene>
<dbReference type="PANTHER" id="PTHR16198">
    <property type="match status" value="1"/>
</dbReference>
<accession>A0A077ZJ14</accession>
<evidence type="ECO:0000256" key="2">
    <source>
        <dbReference type="ARBA" id="ARBA00023242"/>
    </source>
</evidence>
<dbReference type="InterPro" id="IPR025927">
    <property type="entry name" value="Znf_KANL2-like"/>
</dbReference>
<keyword evidence="6" id="KW-1185">Reference proteome</keyword>
<evidence type="ECO:0000313" key="6">
    <source>
        <dbReference type="Proteomes" id="UP000030665"/>
    </source>
</evidence>
<feature type="region of interest" description="Disordered" evidence="3">
    <location>
        <begin position="465"/>
        <end position="561"/>
    </location>
</feature>
<reference evidence="5" key="1">
    <citation type="submission" date="2014-01" db="EMBL/GenBank/DDBJ databases">
        <authorList>
            <person name="Aslett M."/>
        </authorList>
    </citation>
    <scope>NUCLEOTIDE SEQUENCE</scope>
</reference>
<evidence type="ECO:0000259" key="4">
    <source>
        <dbReference type="Pfam" id="PF13891"/>
    </source>
</evidence>
<comment type="subcellular location">
    <subcellularLocation>
        <location evidence="1">Nucleus</location>
    </subcellularLocation>
</comment>
<dbReference type="OrthoDB" id="10038011at2759"/>
<evidence type="ECO:0000256" key="3">
    <source>
        <dbReference type="SAM" id="MobiDB-lite"/>
    </source>
</evidence>
<organism evidence="5 6">
    <name type="scientific">Trichuris trichiura</name>
    <name type="common">Whipworm</name>
    <name type="synonym">Trichocephalus trichiurus</name>
    <dbReference type="NCBI Taxonomy" id="36087"/>
    <lineage>
        <taxon>Eukaryota</taxon>
        <taxon>Metazoa</taxon>
        <taxon>Ecdysozoa</taxon>
        <taxon>Nematoda</taxon>
        <taxon>Enoplea</taxon>
        <taxon>Dorylaimia</taxon>
        <taxon>Trichinellida</taxon>
        <taxon>Trichuridae</taxon>
        <taxon>Trichuris</taxon>
    </lineage>
</organism>
<protein>
    <submittedName>
        <fullName evidence="5">INO80 complex subunit D</fullName>
    </submittedName>
</protein>
<feature type="domain" description="KANL2-like probable zinc-finger" evidence="4">
    <location>
        <begin position="234"/>
        <end position="298"/>
    </location>
</feature>
<proteinExistence type="predicted"/>
<dbReference type="Proteomes" id="UP000030665">
    <property type="component" value="Unassembled WGS sequence"/>
</dbReference>